<dbReference type="InterPro" id="IPR036412">
    <property type="entry name" value="HAD-like_sf"/>
</dbReference>
<dbReference type="SUPFAM" id="SSF56784">
    <property type="entry name" value="HAD-like"/>
    <property type="match status" value="1"/>
</dbReference>
<dbReference type="Gene3D" id="3.40.50.1000">
    <property type="entry name" value="HAD superfamily/HAD-like"/>
    <property type="match status" value="1"/>
</dbReference>
<reference evidence="1 2" key="2">
    <citation type="submission" date="2023-12" db="EMBL/GenBank/DDBJ databases">
        <title>Description of an unclassified Opitutus bacterium of Verrucomicrobiota.</title>
        <authorList>
            <person name="Zhang D.-F."/>
        </authorList>
    </citation>
    <scope>NUCLEOTIDE SEQUENCE [LARGE SCALE GENOMIC DNA]</scope>
    <source>
        <strain evidence="1 2">WL0086</strain>
    </source>
</reference>
<dbReference type="EMBL" id="CP139781">
    <property type="protein sequence ID" value="WRQ86767.1"/>
    <property type="molecule type" value="Genomic_DNA"/>
</dbReference>
<dbReference type="SFLD" id="SFLDG01129">
    <property type="entry name" value="C1.5:_HAD__Beta-PGM__Phosphata"/>
    <property type="match status" value="1"/>
</dbReference>
<evidence type="ECO:0000313" key="2">
    <source>
        <dbReference type="Proteomes" id="UP000738431"/>
    </source>
</evidence>
<dbReference type="RefSeq" id="WP_221030603.1">
    <property type="nucleotide sequence ID" value="NZ_CP139781.1"/>
</dbReference>
<gene>
    <name evidence="1" type="ORF">K1X11_018295</name>
</gene>
<reference evidence="1 2" key="1">
    <citation type="submission" date="2021-08" db="EMBL/GenBank/DDBJ databases">
        <authorList>
            <person name="Zhang D."/>
            <person name="Zhang A."/>
            <person name="Wang L."/>
        </authorList>
    </citation>
    <scope>NUCLEOTIDE SEQUENCE [LARGE SCALE GENOMIC DNA]</scope>
    <source>
        <strain evidence="1 2">WL0086</strain>
    </source>
</reference>
<sequence length="215" mass="23128">MALPSALVLDFDGLILDTETALIDAWSAVHQEQGCAFDRARGAGIIGHVGIVFDPWEGIPPAVDRDHLQDRFVILKDRIISDQPILPGVVALLDHAHAEGIPLAVASNSPHDHVDRHLQRLGLFERFATVVCREDVPHGKPAPDVYLEACRRLTADPAAAIAFEDSVPGHHAAHAAGLRVVVIPNPCTVDHTFTHAARRLDTLADVPPAALLTSL</sequence>
<dbReference type="InterPro" id="IPR023214">
    <property type="entry name" value="HAD_sf"/>
</dbReference>
<name>A0ABZ1C614_9BACT</name>
<organism evidence="1 2">
    <name type="scientific">Actomonas aquatica</name>
    <dbReference type="NCBI Taxonomy" id="2866162"/>
    <lineage>
        <taxon>Bacteria</taxon>
        <taxon>Pseudomonadati</taxon>
        <taxon>Verrucomicrobiota</taxon>
        <taxon>Opitutia</taxon>
        <taxon>Opitutales</taxon>
        <taxon>Opitutaceae</taxon>
        <taxon>Actomonas</taxon>
    </lineage>
</organism>
<dbReference type="Proteomes" id="UP000738431">
    <property type="component" value="Chromosome"/>
</dbReference>
<dbReference type="InterPro" id="IPR023198">
    <property type="entry name" value="PGP-like_dom2"/>
</dbReference>
<dbReference type="NCBIfam" id="TIGR01509">
    <property type="entry name" value="HAD-SF-IA-v3"/>
    <property type="match status" value="1"/>
</dbReference>
<dbReference type="PANTHER" id="PTHR18901:SF38">
    <property type="entry name" value="PSEUDOURIDINE-5'-PHOSPHATASE"/>
    <property type="match status" value="1"/>
</dbReference>
<dbReference type="InterPro" id="IPR006439">
    <property type="entry name" value="HAD-SF_hydro_IA"/>
</dbReference>
<keyword evidence="2" id="KW-1185">Reference proteome</keyword>
<proteinExistence type="predicted"/>
<dbReference type="Pfam" id="PF00702">
    <property type="entry name" value="Hydrolase"/>
    <property type="match status" value="1"/>
</dbReference>
<dbReference type="Gene3D" id="1.10.150.240">
    <property type="entry name" value="Putative phosphatase, domain 2"/>
    <property type="match status" value="1"/>
</dbReference>
<dbReference type="PANTHER" id="PTHR18901">
    <property type="entry name" value="2-DEOXYGLUCOSE-6-PHOSPHATE PHOSPHATASE 2"/>
    <property type="match status" value="1"/>
</dbReference>
<dbReference type="SFLD" id="SFLDS00003">
    <property type="entry name" value="Haloacid_Dehalogenase"/>
    <property type="match status" value="1"/>
</dbReference>
<keyword evidence="1" id="KW-0378">Hydrolase</keyword>
<accession>A0ABZ1C614</accession>
<dbReference type="GO" id="GO:0016787">
    <property type="term" value="F:hydrolase activity"/>
    <property type="evidence" value="ECO:0007669"/>
    <property type="project" value="UniProtKB-KW"/>
</dbReference>
<protein>
    <submittedName>
        <fullName evidence="1">HAD-IA family hydrolase</fullName>
    </submittedName>
</protein>
<evidence type="ECO:0000313" key="1">
    <source>
        <dbReference type="EMBL" id="WRQ86767.1"/>
    </source>
</evidence>